<dbReference type="Pfam" id="PF02357">
    <property type="entry name" value="NusG"/>
    <property type="match status" value="1"/>
</dbReference>
<reference evidence="4" key="1">
    <citation type="submission" date="2015-10" db="EMBL/GenBank/DDBJ databases">
        <title>Extensive mobilome-driven genome diversification in gut-associated Bacteroides vulgatus mpk.</title>
        <authorList>
            <person name="Beier S."/>
            <person name="Lange A."/>
            <person name="Huson D.H."/>
            <person name="Frick J.-S."/>
            <person name="Autenrieth I.B."/>
        </authorList>
    </citation>
    <scope>NUCLEOTIDE SEQUENCE [LARGE SCALE GENOMIC DNA]</scope>
    <source>
        <strain evidence="4">mpk</strain>
    </source>
</reference>
<evidence type="ECO:0000256" key="1">
    <source>
        <dbReference type="ARBA" id="ARBA00023163"/>
    </source>
</evidence>
<dbReference type="GO" id="GO:0006354">
    <property type="term" value="P:DNA-templated transcription elongation"/>
    <property type="evidence" value="ECO:0007669"/>
    <property type="project" value="InterPro"/>
</dbReference>
<accession>A0A0P0M416</accession>
<sequence>MLQSSITMLSSEKMQWFAMRATYRRGMQIKALLDKEGINNFIPMRYEVRIRNGRKRRELVPVISDLIFVHSVQSELQKVKFKLPYFQYMIDIRNGQKIIVPDDQMRQFIAVAGTYDEHLIFFSPDEVNLRRGTKVRITGGDFEGYEGVFVKVKGARDRRVVISLQGVIAMAMATLSPDLIEVIEEPKKK</sequence>
<dbReference type="Gene3D" id="3.30.70.940">
    <property type="entry name" value="NusG, N-terminal domain"/>
    <property type="match status" value="1"/>
</dbReference>
<evidence type="ECO:0000313" key="3">
    <source>
        <dbReference type="EMBL" id="ALK85605.1"/>
    </source>
</evidence>
<gene>
    <name evidence="3" type="ORF">BvMPK_3024</name>
</gene>
<dbReference type="InterPro" id="IPR036735">
    <property type="entry name" value="NGN_dom_sf"/>
</dbReference>
<protein>
    <submittedName>
        <fullName evidence="3">Capsular polysaccharide transcription antitermination protein, UpxY family</fullName>
    </submittedName>
</protein>
<dbReference type="PATRIC" id="fig|821.40.peg.3627"/>
<keyword evidence="1" id="KW-0804">Transcription</keyword>
<name>A0A0P0M416_PHOVU</name>
<dbReference type="SUPFAM" id="SSF82679">
    <property type="entry name" value="N-utilization substance G protein NusG, N-terminal domain"/>
    <property type="match status" value="1"/>
</dbReference>
<dbReference type="SUPFAM" id="SSF50104">
    <property type="entry name" value="Translation proteins SH3-like domain"/>
    <property type="match status" value="1"/>
</dbReference>
<dbReference type="InterPro" id="IPR008991">
    <property type="entry name" value="Translation_prot_SH3-like_sf"/>
</dbReference>
<dbReference type="CDD" id="cd09895">
    <property type="entry name" value="NGN_SP_UpxY"/>
    <property type="match status" value="1"/>
</dbReference>
<dbReference type="AlphaFoldDB" id="A0A0P0M416"/>
<feature type="domain" description="NusG-like N-terminal" evidence="2">
    <location>
        <begin position="14"/>
        <end position="108"/>
    </location>
</feature>
<organism evidence="3 4">
    <name type="scientific">Phocaeicola vulgatus</name>
    <name type="common">Bacteroides vulgatus</name>
    <dbReference type="NCBI Taxonomy" id="821"/>
    <lineage>
        <taxon>Bacteria</taxon>
        <taxon>Pseudomonadati</taxon>
        <taxon>Bacteroidota</taxon>
        <taxon>Bacteroidia</taxon>
        <taxon>Bacteroidales</taxon>
        <taxon>Bacteroidaceae</taxon>
        <taxon>Phocaeicola</taxon>
    </lineage>
</organism>
<evidence type="ECO:0000313" key="4">
    <source>
        <dbReference type="Proteomes" id="UP000061587"/>
    </source>
</evidence>
<dbReference type="Proteomes" id="UP000061587">
    <property type="component" value="Chromosome"/>
</dbReference>
<evidence type="ECO:0000259" key="2">
    <source>
        <dbReference type="Pfam" id="PF02357"/>
    </source>
</evidence>
<reference evidence="3 4" key="2">
    <citation type="journal article" date="2016" name="Genome Biol. Evol.">
        <title>Extensive mobilome-driven genome diversification in mouse gut-associated Bacteroides vulgatus mpk.</title>
        <authorList>
            <person name="Lange A."/>
            <person name="Beier S."/>
            <person name="Steimle A."/>
            <person name="Autenrieth I.B."/>
            <person name="Huson D.H."/>
            <person name="Frick J.S."/>
        </authorList>
    </citation>
    <scope>NUCLEOTIDE SEQUENCE [LARGE SCALE GENOMIC DNA]</scope>
    <source>
        <strain evidence="4">mpk</strain>
    </source>
</reference>
<dbReference type="EMBL" id="CP013020">
    <property type="protein sequence ID" value="ALK85605.1"/>
    <property type="molecule type" value="Genomic_DNA"/>
</dbReference>
<dbReference type="InterPro" id="IPR006645">
    <property type="entry name" value="NGN-like_dom"/>
</dbReference>
<proteinExistence type="predicted"/>
<dbReference type="NCBIfam" id="NF033644">
    <property type="entry name" value="antiterm_UpxY"/>
    <property type="match status" value="1"/>
</dbReference>